<reference evidence="2" key="1">
    <citation type="submission" date="2022-01" db="EMBL/GenBank/DDBJ databases">
        <authorList>
            <person name="King R."/>
        </authorList>
    </citation>
    <scope>NUCLEOTIDE SEQUENCE</scope>
</reference>
<feature type="compositionally biased region" description="Basic and acidic residues" evidence="1">
    <location>
        <begin position="182"/>
        <end position="204"/>
    </location>
</feature>
<dbReference type="Proteomes" id="UP001153712">
    <property type="component" value="Chromosome 5"/>
</dbReference>
<feature type="region of interest" description="Disordered" evidence="1">
    <location>
        <begin position="245"/>
        <end position="265"/>
    </location>
</feature>
<evidence type="ECO:0000313" key="2">
    <source>
        <dbReference type="EMBL" id="CAG9861826.1"/>
    </source>
</evidence>
<keyword evidence="3" id="KW-1185">Reference proteome</keyword>
<sequence length="409" mass="46949">MARIKRSYGTRKLMAQHPHAVQYEYIVPQERYYYEDPAYYPEEYGDFRGTINRAIPEMFYGENAAVVPVRVRSYKPKSAYGRNIGVPDYYEYYDTKACQSGMHDIETIAKEKDVDVGESRIPRPVASKKFPVTFPITRHYKKPQTGVAPRRPFSSLCVPRRAPAGIRRCKKPESDDCSEPCSVKRDTSEGFDRRKTEFQQRENNEEISKLARLLKTEAIGDESKKPTRKNPPSALDELLDELKRPDECRIGPQTTAEQKPPKLDELKSSNCSLHKRAARTMLDDTGALELHKSKSYIVNLIDRALSRELGTVPSGRTADVEELMDARRAIGVVNRHASGRNSSCSKDEMELLVEDDGNKCDLCKCTTEEPAYVKQLKQLRWGHLRHIQREIRRLEELERFLDTCSTIPE</sequence>
<proteinExistence type="predicted"/>
<evidence type="ECO:0000313" key="3">
    <source>
        <dbReference type="Proteomes" id="UP001153712"/>
    </source>
</evidence>
<gene>
    <name evidence="2" type="ORF">PHYEVI_LOCUS8152</name>
</gene>
<organism evidence="2 3">
    <name type="scientific">Phyllotreta striolata</name>
    <name type="common">Striped flea beetle</name>
    <name type="synonym">Crioceris striolata</name>
    <dbReference type="NCBI Taxonomy" id="444603"/>
    <lineage>
        <taxon>Eukaryota</taxon>
        <taxon>Metazoa</taxon>
        <taxon>Ecdysozoa</taxon>
        <taxon>Arthropoda</taxon>
        <taxon>Hexapoda</taxon>
        <taxon>Insecta</taxon>
        <taxon>Pterygota</taxon>
        <taxon>Neoptera</taxon>
        <taxon>Endopterygota</taxon>
        <taxon>Coleoptera</taxon>
        <taxon>Polyphaga</taxon>
        <taxon>Cucujiformia</taxon>
        <taxon>Chrysomeloidea</taxon>
        <taxon>Chrysomelidae</taxon>
        <taxon>Galerucinae</taxon>
        <taxon>Alticini</taxon>
        <taxon>Phyllotreta</taxon>
    </lineage>
</organism>
<feature type="region of interest" description="Disordered" evidence="1">
    <location>
        <begin position="168"/>
        <end position="204"/>
    </location>
</feature>
<dbReference type="OrthoDB" id="7615648at2759"/>
<evidence type="ECO:0000256" key="1">
    <source>
        <dbReference type="SAM" id="MobiDB-lite"/>
    </source>
</evidence>
<dbReference type="AlphaFoldDB" id="A0A9N9TMZ3"/>
<dbReference type="EMBL" id="OU900098">
    <property type="protein sequence ID" value="CAG9861826.1"/>
    <property type="molecule type" value="Genomic_DNA"/>
</dbReference>
<accession>A0A9N9TMZ3</accession>
<name>A0A9N9TMZ3_PHYSR</name>
<protein>
    <submittedName>
        <fullName evidence="2">Uncharacterized protein</fullName>
    </submittedName>
</protein>